<organism evidence="1 2">
    <name type="scientific">Cystobacter fuscus (strain ATCC 25194 / DSM 2262 / NBRC 100088 / M29)</name>
    <dbReference type="NCBI Taxonomy" id="1242864"/>
    <lineage>
        <taxon>Bacteria</taxon>
        <taxon>Pseudomonadati</taxon>
        <taxon>Myxococcota</taxon>
        <taxon>Myxococcia</taxon>
        <taxon>Myxococcales</taxon>
        <taxon>Cystobacterineae</taxon>
        <taxon>Archangiaceae</taxon>
        <taxon>Cystobacter</taxon>
    </lineage>
</organism>
<evidence type="ECO:0000313" key="1">
    <source>
        <dbReference type="EMBL" id="EPX61261.1"/>
    </source>
</evidence>
<sequence>MMKYQQKIPNLSDIRATHYSAGADHLFYMDSGRGDLWWLPVNPVTLLLSKTETLTQNKRLNLNAFASQELQWLWESTGSKRLLALNSARILPLGATSLEEVSPASLAQANWDSVVVNNSVPEDGTSTTGRIYAVRIPNGGEFHYVKLRVFKANNQTWIEWFTYSTSPNAYRLSTGFLDVRDILLSEYETALYLTAQYPVDGQYYVLTSPRASTALSPYPDYTSQAQPVHDTPLTEPQQMALDDGFLYVVDDTSLWRIDLSTRNQVCLVEGLTGGTGLLLSTLGSSPKVCLSDASGNVFVVDLPSSVEEGLTLQVPAQPTYSLGTQSGFMAWANQEHSALYICLHGTKKVARIDLLTGEITTEGEINSGTVTPRSIEPISDTRMYVAGETEIGQFSREIEVANHLLLGIGLIPFEYINNSQQLIPTSPDSGKVNTSSAPGYYFSAYANLPFAGNLSLMVNHELAWTNGVRFYSVKIKNLSTGVTRSIIDTFHDMKWDALASPPRFMNTPTSVVGNLFPIRNPAVLWYNPYLAALIKTSTLDNGHNVLTVDFFDGNKQAVANGSFSRLIYIDNTRCNVRLELPRVGSATTPPAALSYPTLECGCLAYVTKNDLVELDFVAWQPQGSGSYSLRISGGGAARPKLAQDGTVTASPLLVTKKLTSDGKPIRAGHILGDCDVANVLISLSVPSRVIDGYGWVNLGATTQRTFTLIKGPISHSPWNEPA</sequence>
<name>S9PDY1_CYSF2</name>
<gene>
    <name evidence="1" type="ORF">D187_001044</name>
</gene>
<dbReference type="EMBL" id="ANAH02000010">
    <property type="protein sequence ID" value="EPX61261.1"/>
    <property type="molecule type" value="Genomic_DNA"/>
</dbReference>
<dbReference type="AlphaFoldDB" id="S9PDY1"/>
<dbReference type="RefSeq" id="WP_002622065.1">
    <property type="nucleotide sequence ID" value="NZ_ANAH02000010.1"/>
</dbReference>
<dbReference type="OrthoDB" id="5490180at2"/>
<dbReference type="Proteomes" id="UP000011682">
    <property type="component" value="Unassembled WGS sequence"/>
</dbReference>
<keyword evidence="2" id="KW-1185">Reference proteome</keyword>
<dbReference type="SUPFAM" id="SSF63825">
    <property type="entry name" value="YWTD domain"/>
    <property type="match status" value="1"/>
</dbReference>
<evidence type="ECO:0000313" key="2">
    <source>
        <dbReference type="Proteomes" id="UP000011682"/>
    </source>
</evidence>
<proteinExistence type="predicted"/>
<protein>
    <submittedName>
        <fullName evidence="1">Uncharacterized protein</fullName>
    </submittedName>
</protein>
<dbReference type="eggNOG" id="COG3391">
    <property type="taxonomic scope" value="Bacteria"/>
</dbReference>
<comment type="caution">
    <text evidence="1">The sequence shown here is derived from an EMBL/GenBank/DDBJ whole genome shotgun (WGS) entry which is preliminary data.</text>
</comment>
<accession>S9PDY1</accession>
<reference evidence="1" key="1">
    <citation type="submission" date="2013-05" db="EMBL/GenBank/DDBJ databases">
        <title>Genome assembly of Cystobacter fuscus DSM 2262.</title>
        <authorList>
            <person name="Sharma G."/>
            <person name="Khatri I."/>
            <person name="Kaur C."/>
            <person name="Mayilraj S."/>
            <person name="Subramanian S."/>
        </authorList>
    </citation>
    <scope>NUCLEOTIDE SEQUENCE [LARGE SCALE GENOMIC DNA]</scope>
    <source>
        <strain evidence="1">DSM 2262</strain>
    </source>
</reference>